<sequence>MTTADEAGKSSLGPDRAYLVLPATLRVVWRGVSLITGRIGCSLRTGLSVTIEIIAKADIQAFFVQHAEPTPASRKGAIPFR</sequence>
<proteinExistence type="predicted"/>
<name>A0A6J4NDG8_9CHLR</name>
<gene>
    <name evidence="1" type="ORF">AVDCRST_MAG93-9194</name>
</gene>
<dbReference type="EMBL" id="CADCTR010003082">
    <property type="protein sequence ID" value="CAA9381316.1"/>
    <property type="molecule type" value="Genomic_DNA"/>
</dbReference>
<reference evidence="1" key="1">
    <citation type="submission" date="2020-02" db="EMBL/GenBank/DDBJ databases">
        <authorList>
            <person name="Meier V. D."/>
        </authorList>
    </citation>
    <scope>NUCLEOTIDE SEQUENCE</scope>
    <source>
        <strain evidence="1">AVDCRST_MAG93</strain>
    </source>
</reference>
<protein>
    <submittedName>
        <fullName evidence="1">Uncharacterized protein</fullName>
    </submittedName>
</protein>
<evidence type="ECO:0000313" key="1">
    <source>
        <dbReference type="EMBL" id="CAA9381316.1"/>
    </source>
</evidence>
<organism evidence="1">
    <name type="scientific">uncultured Chloroflexia bacterium</name>
    <dbReference type="NCBI Taxonomy" id="1672391"/>
    <lineage>
        <taxon>Bacteria</taxon>
        <taxon>Bacillati</taxon>
        <taxon>Chloroflexota</taxon>
        <taxon>Chloroflexia</taxon>
        <taxon>environmental samples</taxon>
    </lineage>
</organism>
<dbReference type="AlphaFoldDB" id="A0A6J4NDG8"/>
<accession>A0A6J4NDG8</accession>